<gene>
    <name evidence="2" type="ORF">GGR39_001942</name>
</gene>
<dbReference type="InterPro" id="IPR037049">
    <property type="entry name" value="DUF1214_C_sf"/>
</dbReference>
<evidence type="ECO:0000313" key="3">
    <source>
        <dbReference type="Proteomes" id="UP000561459"/>
    </source>
</evidence>
<dbReference type="InterPro" id="IPR010621">
    <property type="entry name" value="DUF1214"/>
</dbReference>
<evidence type="ECO:0000259" key="1">
    <source>
        <dbReference type="Pfam" id="PF06742"/>
    </source>
</evidence>
<dbReference type="Pfam" id="PF06742">
    <property type="entry name" value="DUF1214"/>
    <property type="match status" value="2"/>
</dbReference>
<dbReference type="AlphaFoldDB" id="A0A7W6C4E3"/>
<reference evidence="2 3" key="1">
    <citation type="submission" date="2020-08" db="EMBL/GenBank/DDBJ databases">
        <title>Genomic Encyclopedia of Type Strains, Phase IV (KMG-IV): sequencing the most valuable type-strain genomes for metagenomic binning, comparative biology and taxonomic classification.</title>
        <authorList>
            <person name="Goeker M."/>
        </authorList>
    </citation>
    <scope>NUCLEOTIDE SEQUENCE [LARGE SCALE GENOMIC DNA]</scope>
    <source>
        <strain evidence="2 3">DSM 27568</strain>
    </source>
</reference>
<proteinExistence type="predicted"/>
<accession>A0A7W6C4E3</accession>
<keyword evidence="3" id="KW-1185">Reference proteome</keyword>
<organism evidence="2 3">
    <name type="scientific">Novosphingobium fluoreni</name>
    <dbReference type="NCBI Taxonomy" id="1391222"/>
    <lineage>
        <taxon>Bacteria</taxon>
        <taxon>Pseudomonadati</taxon>
        <taxon>Pseudomonadota</taxon>
        <taxon>Alphaproteobacteria</taxon>
        <taxon>Sphingomonadales</taxon>
        <taxon>Sphingomonadaceae</taxon>
        <taxon>Novosphingobium</taxon>
    </lineage>
</organism>
<protein>
    <recommendedName>
        <fullName evidence="1">DUF1214 domain-containing protein</fullName>
    </recommendedName>
</protein>
<dbReference type="EMBL" id="JACIDY010000004">
    <property type="protein sequence ID" value="MBB3940285.1"/>
    <property type="molecule type" value="Genomic_DNA"/>
</dbReference>
<feature type="domain" description="DUF1214" evidence="1">
    <location>
        <begin position="262"/>
        <end position="342"/>
    </location>
</feature>
<sequence>MQKWSEYVELLKQAEPLIDQTTAPVDEQFRADMYRQFAMGLSQAYFLTFMMDPRYPEFIPFENSAFLAQPNPDGIYHACFLDGAGTYKITGERGNCVVAGFATGKKIFGLQDEWGQGFDNYDVDSLDIDADGKFEVIFSEHKPEGWTGNWLYLNPEVDFLMLRQFHYNWGRDVDMRVAVERLDPMPPRPRMSPEEVSAKLTQVMHYPRRLTTTALLSMRRPHDEGFINKAHLHNFQDLGNGDSWPQTYFEMVFDLSKNPDDVLVLETDLPQNVKYWNVQVIDGLWNQVDILYRQSSLNGATAKVDTDGKFRAVLCAKDPGYANWLDTGDHPYGMLIGRWYKADSHPVPDIKVMKRSELEAYLGDRSPRISAEDRAAAMRERLIGSQLRRKW</sequence>
<dbReference type="Proteomes" id="UP000561459">
    <property type="component" value="Unassembled WGS sequence"/>
</dbReference>
<feature type="domain" description="DUF1214" evidence="1">
    <location>
        <begin position="119"/>
        <end position="163"/>
    </location>
</feature>
<dbReference type="Gene3D" id="2.60.120.600">
    <property type="entry name" value="Domain of unknown function DUF1214, C-terminal domain"/>
    <property type="match status" value="1"/>
</dbReference>
<dbReference type="SUPFAM" id="SSF160935">
    <property type="entry name" value="VPA0735-like"/>
    <property type="match status" value="1"/>
</dbReference>
<name>A0A7W6C4E3_9SPHN</name>
<comment type="caution">
    <text evidence="2">The sequence shown here is derived from an EMBL/GenBank/DDBJ whole genome shotgun (WGS) entry which is preliminary data.</text>
</comment>
<evidence type="ECO:0000313" key="2">
    <source>
        <dbReference type="EMBL" id="MBB3940285.1"/>
    </source>
</evidence>